<dbReference type="InterPro" id="IPR013384">
    <property type="entry name" value="Flagell_FlgL"/>
</dbReference>
<feature type="compositionally biased region" description="Polar residues" evidence="5">
    <location>
        <begin position="20"/>
        <end position="34"/>
    </location>
</feature>
<evidence type="ECO:0000313" key="9">
    <source>
        <dbReference type="Proteomes" id="UP000235916"/>
    </source>
</evidence>
<dbReference type="Gene3D" id="1.20.1330.10">
    <property type="entry name" value="f41 fragment of flagellin, N-terminal domain"/>
    <property type="match status" value="2"/>
</dbReference>
<feature type="domain" description="Flagellin N-terminal" evidence="6">
    <location>
        <begin position="13"/>
        <end position="139"/>
    </location>
</feature>
<evidence type="ECO:0000256" key="1">
    <source>
        <dbReference type="ARBA" id="ARBA00004365"/>
    </source>
</evidence>
<dbReference type="InterPro" id="IPR046358">
    <property type="entry name" value="Flagellin_C"/>
</dbReference>
<dbReference type="PANTHER" id="PTHR42792">
    <property type="entry name" value="FLAGELLIN"/>
    <property type="match status" value="1"/>
</dbReference>
<gene>
    <name evidence="8" type="primary">flgL</name>
    <name evidence="8" type="ORF">C1O66_20070</name>
</gene>
<evidence type="ECO:0000259" key="6">
    <source>
        <dbReference type="Pfam" id="PF00669"/>
    </source>
</evidence>
<accession>A0A2N8KRF1</accession>
<keyword evidence="8" id="KW-0282">Flagellum</keyword>
<keyword evidence="9" id="KW-1185">Reference proteome</keyword>
<keyword evidence="8" id="KW-0969">Cilium</keyword>
<dbReference type="EMBL" id="POSP01000004">
    <property type="protein sequence ID" value="PND36039.1"/>
    <property type="molecule type" value="Genomic_DNA"/>
</dbReference>
<comment type="caution">
    <text evidence="8">The sequence shown here is derived from an EMBL/GenBank/DDBJ whole genome shotgun (WGS) entry which is preliminary data.</text>
</comment>
<dbReference type="InterPro" id="IPR001492">
    <property type="entry name" value="Flagellin"/>
</dbReference>
<comment type="similarity">
    <text evidence="3">Belongs to the bacterial flagellin family.</text>
</comment>
<dbReference type="GO" id="GO:0005576">
    <property type="term" value="C:extracellular region"/>
    <property type="evidence" value="ECO:0007669"/>
    <property type="project" value="UniProtKB-SubCell"/>
</dbReference>
<dbReference type="Pfam" id="PF00669">
    <property type="entry name" value="Flagellin_N"/>
    <property type="match status" value="1"/>
</dbReference>
<name>A0A2N8KRF1_9BURK</name>
<dbReference type="InterPro" id="IPR001029">
    <property type="entry name" value="Flagellin_N"/>
</dbReference>
<protein>
    <submittedName>
        <fullName evidence="8">Flagellar hook-associated protein 3</fullName>
    </submittedName>
</protein>
<organism evidence="8 9">
    <name type="scientific">Kinneretia aquatilis</name>
    <dbReference type="NCBI Taxonomy" id="2070761"/>
    <lineage>
        <taxon>Bacteria</taxon>
        <taxon>Pseudomonadati</taxon>
        <taxon>Pseudomonadota</taxon>
        <taxon>Betaproteobacteria</taxon>
        <taxon>Burkholderiales</taxon>
        <taxon>Sphaerotilaceae</taxon>
        <taxon>Roseateles</taxon>
    </lineage>
</organism>
<dbReference type="GO" id="GO:0009424">
    <property type="term" value="C:bacterial-type flagellum hook"/>
    <property type="evidence" value="ECO:0007669"/>
    <property type="project" value="InterPro"/>
</dbReference>
<dbReference type="OrthoDB" id="9768249at2"/>
<reference evidence="8 9" key="1">
    <citation type="submission" date="2018-01" db="EMBL/GenBank/DDBJ databases">
        <title>Draft genome sequence of Paucibacter aquatile CR182 isolated from freshwater of the Nakdong River.</title>
        <authorList>
            <person name="Choi A."/>
            <person name="Chung E.J."/>
        </authorList>
    </citation>
    <scope>NUCLEOTIDE SEQUENCE [LARGE SCALE GENOMIC DNA]</scope>
    <source>
        <strain evidence="8 9">CR182</strain>
    </source>
</reference>
<feature type="domain" description="Flagellin C-terminal" evidence="7">
    <location>
        <begin position="324"/>
        <end position="404"/>
    </location>
</feature>
<proteinExistence type="inferred from homology"/>
<dbReference type="Pfam" id="PF00700">
    <property type="entry name" value="Flagellin_C"/>
    <property type="match status" value="1"/>
</dbReference>
<dbReference type="PANTHER" id="PTHR42792:SF1">
    <property type="entry name" value="FLAGELLAR HOOK-ASSOCIATED PROTEIN 3"/>
    <property type="match status" value="1"/>
</dbReference>
<evidence type="ECO:0000256" key="5">
    <source>
        <dbReference type="SAM" id="MobiDB-lite"/>
    </source>
</evidence>
<dbReference type="GO" id="GO:0005198">
    <property type="term" value="F:structural molecule activity"/>
    <property type="evidence" value="ECO:0007669"/>
    <property type="project" value="InterPro"/>
</dbReference>
<dbReference type="NCBIfam" id="TIGR02550">
    <property type="entry name" value="flagell_flgL"/>
    <property type="match status" value="1"/>
</dbReference>
<evidence type="ECO:0000313" key="8">
    <source>
        <dbReference type="EMBL" id="PND36039.1"/>
    </source>
</evidence>
<keyword evidence="4" id="KW-0975">Bacterial flagellum</keyword>
<dbReference type="Proteomes" id="UP000235916">
    <property type="component" value="Unassembled WGS sequence"/>
</dbReference>
<dbReference type="GO" id="GO:0071973">
    <property type="term" value="P:bacterial-type flagellum-dependent cell motility"/>
    <property type="evidence" value="ECO:0007669"/>
    <property type="project" value="InterPro"/>
</dbReference>
<evidence type="ECO:0000256" key="4">
    <source>
        <dbReference type="ARBA" id="ARBA00023143"/>
    </source>
</evidence>
<sequence>MRLSTANIFDSSIATLQRRQESMQASQQQLTTGKKITKASDDPTGAARSERALSTIGRVDANQRALEASRNGMTLSEAALGDANELLQQMRETMIAAGNASYSDAERAGLANKIAGLRNQLLAIANRGDGAGGYLFSGQGASDPPFLDQAGGVRFNGVSGSIQTGNIDNFPLTVDGRLVFEQARSGNGTFETGPLPNLISVPPGVAPKGWIDAGRTADPSLLTGHNYLIEISGASPAQTITVTDTDLGTPAFSAPFTPGKAITFDGMAVTISGQPVDGDRFEVKPSTNSLKLFDVLDRTVAELRTPLRTGVEISQSNSGRVRDLDAVMTNLQNVRSQLGERLNNLDGTESRMAALKQYNQAERSAAEDLDMVQGISDFQNQQTGYDTALKTYAMVQRMSLFQYLNV</sequence>
<evidence type="ECO:0000256" key="3">
    <source>
        <dbReference type="ARBA" id="ARBA00005709"/>
    </source>
</evidence>
<comment type="subcellular location">
    <subcellularLocation>
        <location evidence="1">Bacterial flagellum</location>
    </subcellularLocation>
    <subcellularLocation>
        <location evidence="2">Secreted</location>
    </subcellularLocation>
</comment>
<dbReference type="RefSeq" id="WP_102769816.1">
    <property type="nucleotide sequence ID" value="NZ_CP124551.1"/>
</dbReference>
<dbReference type="SUPFAM" id="SSF64518">
    <property type="entry name" value="Phase 1 flagellin"/>
    <property type="match status" value="1"/>
</dbReference>
<evidence type="ECO:0000259" key="7">
    <source>
        <dbReference type="Pfam" id="PF00700"/>
    </source>
</evidence>
<feature type="region of interest" description="Disordered" evidence="5">
    <location>
        <begin position="20"/>
        <end position="49"/>
    </location>
</feature>
<dbReference type="AlphaFoldDB" id="A0A2N8KRF1"/>
<evidence type="ECO:0000256" key="2">
    <source>
        <dbReference type="ARBA" id="ARBA00004613"/>
    </source>
</evidence>
<keyword evidence="8" id="KW-0966">Cell projection</keyword>